<evidence type="ECO:0000313" key="3">
    <source>
        <dbReference type="EMBL" id="KAJ8880318.1"/>
    </source>
</evidence>
<evidence type="ECO:0000256" key="1">
    <source>
        <dbReference type="SAM" id="MobiDB-lite"/>
    </source>
</evidence>
<feature type="region of interest" description="Disordered" evidence="1">
    <location>
        <begin position="588"/>
        <end position="618"/>
    </location>
</feature>
<accession>A0ABQ9H7Q8</accession>
<gene>
    <name evidence="3" type="ORF">PR048_016784</name>
</gene>
<feature type="region of interest" description="Disordered" evidence="1">
    <location>
        <begin position="539"/>
        <end position="569"/>
    </location>
</feature>
<feature type="compositionally biased region" description="Polar residues" evidence="1">
    <location>
        <begin position="546"/>
        <end position="555"/>
    </location>
</feature>
<sequence>MTELSSLTRNMSFCPGVTNYILVRFKRHPRRRGVKVASSPAFHQGNPAEFPVGRRVLSGGGGGGGGFCSRRTACGRHFESQLTGVSNPILLLYLRHAIRENSFQYGNACFRQRVISVPSKSRISIECGHMNVSVPCMEVSRVFFPARFVRQSCLRTRTTMSRVASCLIRGIELNCHPRRETIVTRFSRSVKVLLTNGLCEEAHSNQPSSSVVPSPGVAGQKNRNRNARLADFGSAGGSSKLRSRTRWCSRSDYSPPTSATLGSITVGAAPGFPRDLLFREFEHSKRVSYKVDSSSLTTCLITSTSGCRGGVVVRLLASHLGDLSRVTPRFSHVGIVPDDDAGRWRSPVSPALAFRRCSVLASLRPRRPSRPRCLGAPKSLHSTSTRKVFIGHAVFPSANCPNVTLRRYRMFKGDCVAARPRSRSEGAIRATLTRTPSASSLLHARRAVFPSKYVVGPRGGQGTPASFPADVDTVRTVSAALLVVGGRGWGGGGDGRGRPEPTIGARKCDLQLPVPPSGCQPAGSLAAKMLAILSPRSSPFHHLHHSNQSQHTASVFTRPRLSPPPRRGKGLNLVQFLNHPLSPFCLPSFQPPSPPGPLPNDASTNGKTKQTPHDCVSSSPHHYYSLSCRHTFPDGMTRGISPRVSRPTCYRLPPLPRRIAWRGICHIHGSLNSQHYRRLHIKAPVYAVSGGEGWLFSAFEAERRRSDKDDIATCIKCAITAKRKAQNWRAVFLVAMLVPTRFSAAILLFYWGKVCRKI</sequence>
<reference evidence="3 4" key="1">
    <citation type="submission" date="2023-02" db="EMBL/GenBank/DDBJ databases">
        <title>LHISI_Scaffold_Assembly.</title>
        <authorList>
            <person name="Stuart O.P."/>
            <person name="Cleave R."/>
            <person name="Magrath M.J.L."/>
            <person name="Mikheyev A.S."/>
        </authorList>
    </citation>
    <scope>NUCLEOTIDE SEQUENCE [LARGE SCALE GENOMIC DNA]</scope>
    <source>
        <strain evidence="3">Daus_M_001</strain>
        <tissue evidence="3">Leg muscle</tissue>
    </source>
</reference>
<feature type="region of interest" description="Disordered" evidence="1">
    <location>
        <begin position="202"/>
        <end position="224"/>
    </location>
</feature>
<organism evidence="3 4">
    <name type="scientific">Dryococelus australis</name>
    <dbReference type="NCBI Taxonomy" id="614101"/>
    <lineage>
        <taxon>Eukaryota</taxon>
        <taxon>Metazoa</taxon>
        <taxon>Ecdysozoa</taxon>
        <taxon>Arthropoda</taxon>
        <taxon>Hexapoda</taxon>
        <taxon>Insecta</taxon>
        <taxon>Pterygota</taxon>
        <taxon>Neoptera</taxon>
        <taxon>Polyneoptera</taxon>
        <taxon>Phasmatodea</taxon>
        <taxon>Verophasmatodea</taxon>
        <taxon>Anareolatae</taxon>
        <taxon>Phasmatidae</taxon>
        <taxon>Eurycanthinae</taxon>
        <taxon>Dryococelus</taxon>
    </lineage>
</organism>
<feature type="compositionally biased region" description="Low complexity" evidence="1">
    <location>
        <begin position="207"/>
        <end position="217"/>
    </location>
</feature>
<evidence type="ECO:0000256" key="2">
    <source>
        <dbReference type="SAM" id="Phobius"/>
    </source>
</evidence>
<comment type="caution">
    <text evidence="3">The sequence shown here is derived from an EMBL/GenBank/DDBJ whole genome shotgun (WGS) entry which is preliminary data.</text>
</comment>
<keyword evidence="2" id="KW-0812">Transmembrane</keyword>
<keyword evidence="2" id="KW-1133">Transmembrane helix</keyword>
<feature type="transmembrane region" description="Helical" evidence="2">
    <location>
        <begin position="730"/>
        <end position="751"/>
    </location>
</feature>
<name>A0ABQ9H7Q8_9NEOP</name>
<protein>
    <submittedName>
        <fullName evidence="3">Uncharacterized protein</fullName>
    </submittedName>
</protein>
<evidence type="ECO:0000313" key="4">
    <source>
        <dbReference type="Proteomes" id="UP001159363"/>
    </source>
</evidence>
<dbReference type="Proteomes" id="UP001159363">
    <property type="component" value="Chromosome 5"/>
</dbReference>
<keyword evidence="2" id="KW-0472">Membrane</keyword>
<dbReference type="EMBL" id="JARBHB010000006">
    <property type="protein sequence ID" value="KAJ8880318.1"/>
    <property type="molecule type" value="Genomic_DNA"/>
</dbReference>
<proteinExistence type="predicted"/>
<feature type="compositionally biased region" description="Pro residues" evidence="1">
    <location>
        <begin position="589"/>
        <end position="598"/>
    </location>
</feature>
<keyword evidence="4" id="KW-1185">Reference proteome</keyword>